<reference evidence="2 3" key="1">
    <citation type="journal article" date="2017" name="ISME J.">
        <title>Energy and carbon metabolisms in a deep terrestrial subsurface fluid microbial community.</title>
        <authorList>
            <person name="Momper L."/>
            <person name="Jungbluth S.P."/>
            <person name="Lee M.D."/>
            <person name="Amend J.P."/>
        </authorList>
    </citation>
    <scope>NUCLEOTIDE SEQUENCE [LARGE SCALE GENOMIC DNA]</scope>
    <source>
        <strain evidence="2">SURF_17</strain>
    </source>
</reference>
<comment type="caution">
    <text evidence="2">The sequence shown here is derived from an EMBL/GenBank/DDBJ whole genome shotgun (WGS) entry which is preliminary data.</text>
</comment>
<dbReference type="AlphaFoldDB" id="A0A419EXT6"/>
<dbReference type="InterPro" id="IPR036249">
    <property type="entry name" value="Thioredoxin-like_sf"/>
</dbReference>
<name>A0A419EXT6_9BACT</name>
<organism evidence="2 3">
    <name type="scientific">Candidatus Abyssobacteria bacterium SURF_17</name>
    <dbReference type="NCBI Taxonomy" id="2093361"/>
    <lineage>
        <taxon>Bacteria</taxon>
        <taxon>Pseudomonadati</taxon>
        <taxon>Candidatus Hydrogenedentota</taxon>
        <taxon>Candidatus Abyssobacteria</taxon>
    </lineage>
</organism>
<dbReference type="EMBL" id="QZKI01000079">
    <property type="protein sequence ID" value="RJP69693.1"/>
    <property type="molecule type" value="Genomic_DNA"/>
</dbReference>
<dbReference type="InterPro" id="IPR001853">
    <property type="entry name" value="DSBA-like_thioredoxin_dom"/>
</dbReference>
<dbReference type="GO" id="GO:0016491">
    <property type="term" value="F:oxidoreductase activity"/>
    <property type="evidence" value="ECO:0007669"/>
    <property type="project" value="InterPro"/>
</dbReference>
<dbReference type="Pfam" id="PF01323">
    <property type="entry name" value="DSBA"/>
    <property type="match status" value="1"/>
</dbReference>
<protein>
    <submittedName>
        <fullName evidence="2">DsbA family oxidoreductase</fullName>
    </submittedName>
</protein>
<proteinExistence type="predicted"/>
<sequence length="187" mass="21110">MRIERLRKNYVIEVRWTAFPLHPDTPEGGLTLQELFRGRPIDLNAVKAHLKQVADELGLPLADRERTFNSRLAQELAKWAESRGKGGVFHEAVFRAFFAEGRNISNVDELVAIAKSTGLPENEARSVLESRKFRPAVDSDWLRSRELGITAVPTFVVGRRAIVGAQPYEVLEQFLKTSGVKEREAED</sequence>
<feature type="domain" description="DSBA-like thioredoxin" evidence="1">
    <location>
        <begin position="2"/>
        <end position="175"/>
    </location>
</feature>
<dbReference type="CDD" id="cd03024">
    <property type="entry name" value="DsbA_FrnE"/>
    <property type="match status" value="1"/>
</dbReference>
<evidence type="ECO:0000313" key="2">
    <source>
        <dbReference type="EMBL" id="RJP69693.1"/>
    </source>
</evidence>
<dbReference type="Gene3D" id="3.40.30.10">
    <property type="entry name" value="Glutaredoxin"/>
    <property type="match status" value="1"/>
</dbReference>
<accession>A0A419EXT6</accession>
<evidence type="ECO:0000313" key="3">
    <source>
        <dbReference type="Proteomes" id="UP000285961"/>
    </source>
</evidence>
<evidence type="ECO:0000259" key="1">
    <source>
        <dbReference type="Pfam" id="PF01323"/>
    </source>
</evidence>
<dbReference type="Proteomes" id="UP000285961">
    <property type="component" value="Unassembled WGS sequence"/>
</dbReference>
<dbReference type="PANTHER" id="PTHR13887:SF41">
    <property type="entry name" value="THIOREDOXIN SUPERFAMILY PROTEIN"/>
    <property type="match status" value="1"/>
</dbReference>
<dbReference type="PANTHER" id="PTHR13887">
    <property type="entry name" value="GLUTATHIONE S-TRANSFERASE KAPPA"/>
    <property type="match status" value="1"/>
</dbReference>
<gene>
    <name evidence="2" type="ORF">C4532_10455</name>
</gene>
<dbReference type="SUPFAM" id="SSF52833">
    <property type="entry name" value="Thioredoxin-like"/>
    <property type="match status" value="1"/>
</dbReference>